<dbReference type="InterPro" id="IPR005467">
    <property type="entry name" value="His_kinase_dom"/>
</dbReference>
<dbReference type="AlphaFoldDB" id="A0A1Y1RXM1"/>
<evidence type="ECO:0000259" key="10">
    <source>
        <dbReference type="PROSITE" id="PS50113"/>
    </source>
</evidence>
<evidence type="ECO:0000313" key="12">
    <source>
        <dbReference type="EMBL" id="ORC35069.1"/>
    </source>
</evidence>
<comment type="catalytic activity">
    <reaction evidence="1">
        <text>ATP + protein L-histidine = ADP + protein N-phospho-L-histidine.</text>
        <dbReference type="EC" id="2.7.13.3"/>
    </reaction>
</comment>
<dbReference type="Pfam" id="PF00512">
    <property type="entry name" value="HisKA"/>
    <property type="match status" value="1"/>
</dbReference>
<dbReference type="PROSITE" id="PS50113">
    <property type="entry name" value="PAC"/>
    <property type="match status" value="1"/>
</dbReference>
<feature type="domain" description="Histidine kinase" evidence="7">
    <location>
        <begin position="591"/>
        <end position="811"/>
    </location>
</feature>
<dbReference type="Gene3D" id="3.30.450.20">
    <property type="entry name" value="PAS domain"/>
    <property type="match status" value="1"/>
</dbReference>
<dbReference type="SMART" id="SM00073">
    <property type="entry name" value="HPT"/>
    <property type="match status" value="1"/>
</dbReference>
<dbReference type="InterPro" id="IPR000014">
    <property type="entry name" value="PAS"/>
</dbReference>
<reference evidence="12 13" key="1">
    <citation type="submission" date="2017-03" db="EMBL/GenBank/DDBJ databases">
        <title>Draft Genome sequence of Marispirochaeta sp. strain JC444.</title>
        <authorList>
            <person name="Shivani Y."/>
            <person name="Subhash Y."/>
            <person name="Sasikala C."/>
            <person name="Ramana C."/>
        </authorList>
    </citation>
    <scope>NUCLEOTIDE SEQUENCE [LARGE SCALE GENOMIC DNA]</scope>
    <source>
        <strain evidence="12 13">JC444</strain>
    </source>
</reference>
<sequence length="1084" mass="122289">MKNSSSSYEAFHHRMSLGALATSLFLGFASLVLILVAIFYMNNYMNYRHMMEAEAEGRSEFYTNMLGAFFSEVMGDCLFLSASDIIFGSPDSKAPAVDEHALSLLLTGKSRYRSISYFDNQGELVGSAVSPGFSRTDQPLTTDLLARIRMLADKELLINVEGSGSAALWKEPLQNPLVYFWMPVSDRSEGASRYFLQLVVDFNSLRNLFYLQNGSDSFSRYIFTSLGTLLDLEGNGTSLPKPYALRKLINAEPRAYWIDGDLLVARRFMFSGFRSSGGIKIYSDIFTLVTMLPVSDQKALFDYQLYAHIAWFGGISLVLIPFSILIAAYKVRKEEAEERLLESIRIQSAILKALPDSILQVDRDGIVTSVQVYPDAARIFTRQEFPGRADEIFPGELAYKIGYYADLALEQHRETLFEYRFEGERGFYFEFRFVAAGEADVLLILRNKTEEREQQRKLYTTGQFLEAYRRAMDAGSLVAKTDSMGRIIYMNRHFRDRFGLNYTKAAGRDLMELMDPVVRERGLPLSEDPLERMAALSGIITCHGCGDVCYIDNILLPVRDENGKVREIISFGHDVTELKNAENARSAFIARMSHEMRTPLNCIIGFSEVASETVDPDQGRSYARMIREESETLLTLVNQVLDLSKIEAGKLVIQPKPFELNGLLDSLAHTHAALAAKKGIAFSLYRTDMLPRFLFGDSLRIRQVLNNLLGNAVKFTEVGEVVLAVNSSINEGRCNLHFEVSDTGIGIPPNAQPHIFDSFYQVDGGETRKYGGTGLGTTIARQLVEQMGGRLMFTSTPGKGSRFWFDLSLEAAEDPVVAVKERIEPQGFRIDLKGRRILIAEDYRPNAEVLIQFLKHTGAEILLARNGREAVDLFREEAVDLVLMDIHMPSMDGYEAAMKIREMEKAYRQGRTPIIGVTADAFRRDIQRCFDSGMDRVLVKPLRREKLFRTLAFFFDLPAEYEEEDRELRQNRGLSAGKIMDREALLREVRDEEVADELIQGFIEALGHQIKTVGEARESGDWKTLHREAHSVKGGSAALYAEALRQAALRLEQAAKREDLPEIDAALPEFIAEAERFLQQIQFS</sequence>
<feature type="modified residue" description="Phosphohistidine" evidence="4">
    <location>
        <position position="1030"/>
    </location>
</feature>
<evidence type="ECO:0000256" key="2">
    <source>
        <dbReference type="ARBA" id="ARBA00012438"/>
    </source>
</evidence>
<dbReference type="PROSITE" id="PS50109">
    <property type="entry name" value="HIS_KIN"/>
    <property type="match status" value="1"/>
</dbReference>
<dbReference type="OrthoDB" id="6192248at2"/>
<feature type="transmembrane region" description="Helical" evidence="6">
    <location>
        <begin position="305"/>
        <end position="329"/>
    </location>
</feature>
<feature type="domain" description="PAS" evidence="9">
    <location>
        <begin position="464"/>
        <end position="516"/>
    </location>
</feature>
<dbReference type="Pfam" id="PF02518">
    <property type="entry name" value="HATPase_c"/>
    <property type="match status" value="1"/>
</dbReference>
<dbReference type="Proteomes" id="UP000192343">
    <property type="component" value="Unassembled WGS sequence"/>
</dbReference>
<dbReference type="Gene3D" id="1.20.120.160">
    <property type="entry name" value="HPT domain"/>
    <property type="match status" value="1"/>
</dbReference>
<dbReference type="InterPro" id="IPR013656">
    <property type="entry name" value="PAS_4"/>
</dbReference>
<feature type="domain" description="HPt" evidence="11">
    <location>
        <begin position="991"/>
        <end position="1084"/>
    </location>
</feature>
<dbReference type="CDD" id="cd00082">
    <property type="entry name" value="HisKA"/>
    <property type="match status" value="1"/>
</dbReference>
<feature type="domain" description="PAC" evidence="10">
    <location>
        <begin position="533"/>
        <end position="587"/>
    </location>
</feature>
<dbReference type="InterPro" id="IPR001789">
    <property type="entry name" value="Sig_transdc_resp-reg_receiver"/>
</dbReference>
<dbReference type="InterPro" id="IPR004358">
    <property type="entry name" value="Sig_transdc_His_kin-like_C"/>
</dbReference>
<evidence type="ECO:0000259" key="8">
    <source>
        <dbReference type="PROSITE" id="PS50110"/>
    </source>
</evidence>
<gene>
    <name evidence="12" type="ORF">B4O97_10045</name>
</gene>
<dbReference type="Pfam" id="PF00072">
    <property type="entry name" value="Response_reg"/>
    <property type="match status" value="1"/>
</dbReference>
<dbReference type="GO" id="GO:0000155">
    <property type="term" value="F:phosphorelay sensor kinase activity"/>
    <property type="evidence" value="ECO:0007669"/>
    <property type="project" value="InterPro"/>
</dbReference>
<dbReference type="InterPro" id="IPR036097">
    <property type="entry name" value="HisK_dim/P_sf"/>
</dbReference>
<dbReference type="SUPFAM" id="SSF55785">
    <property type="entry name" value="PYP-like sensor domain (PAS domain)"/>
    <property type="match status" value="1"/>
</dbReference>
<evidence type="ECO:0000259" key="11">
    <source>
        <dbReference type="PROSITE" id="PS50894"/>
    </source>
</evidence>
<dbReference type="InterPro" id="IPR008207">
    <property type="entry name" value="Sig_transdc_His_kin_Hpt_dom"/>
</dbReference>
<dbReference type="Pfam" id="PF08448">
    <property type="entry name" value="PAS_4"/>
    <property type="match status" value="1"/>
</dbReference>
<keyword evidence="6" id="KW-1133">Transmembrane helix</keyword>
<evidence type="ECO:0000256" key="3">
    <source>
        <dbReference type="ARBA" id="ARBA00022553"/>
    </source>
</evidence>
<evidence type="ECO:0000256" key="4">
    <source>
        <dbReference type="PROSITE-ProRule" id="PRU00110"/>
    </source>
</evidence>
<dbReference type="NCBIfam" id="TIGR00229">
    <property type="entry name" value="sensory_box"/>
    <property type="match status" value="1"/>
</dbReference>
<dbReference type="InterPro" id="IPR035965">
    <property type="entry name" value="PAS-like_dom_sf"/>
</dbReference>
<dbReference type="PANTHER" id="PTHR45339:SF3">
    <property type="entry name" value="HISTIDINE KINASE"/>
    <property type="match status" value="1"/>
</dbReference>
<dbReference type="SUPFAM" id="SSF47384">
    <property type="entry name" value="Homodimeric domain of signal transducing histidine kinase"/>
    <property type="match status" value="1"/>
</dbReference>
<dbReference type="InterPro" id="IPR036890">
    <property type="entry name" value="HATPase_C_sf"/>
</dbReference>
<dbReference type="InterPro" id="IPR003661">
    <property type="entry name" value="HisK_dim/P_dom"/>
</dbReference>
<dbReference type="CDD" id="cd17546">
    <property type="entry name" value="REC_hyHK_CKI1_RcsC-like"/>
    <property type="match status" value="1"/>
</dbReference>
<evidence type="ECO:0000256" key="6">
    <source>
        <dbReference type="SAM" id="Phobius"/>
    </source>
</evidence>
<dbReference type="SUPFAM" id="SSF47226">
    <property type="entry name" value="Histidine-containing phosphotransfer domain, HPT domain"/>
    <property type="match status" value="1"/>
</dbReference>
<dbReference type="Gene3D" id="1.10.287.130">
    <property type="match status" value="1"/>
</dbReference>
<dbReference type="Pfam" id="PF01627">
    <property type="entry name" value="Hpt"/>
    <property type="match status" value="1"/>
</dbReference>
<dbReference type="SMART" id="SM00387">
    <property type="entry name" value="HATPase_c"/>
    <property type="match status" value="1"/>
</dbReference>
<dbReference type="CDD" id="cd00088">
    <property type="entry name" value="HPT"/>
    <property type="match status" value="1"/>
</dbReference>
<protein>
    <recommendedName>
        <fullName evidence="2">histidine kinase</fullName>
        <ecNumber evidence="2">2.7.13.3</ecNumber>
    </recommendedName>
</protein>
<dbReference type="CDD" id="cd16922">
    <property type="entry name" value="HATPase_EvgS-ArcB-TorS-like"/>
    <property type="match status" value="1"/>
</dbReference>
<dbReference type="SUPFAM" id="SSF55874">
    <property type="entry name" value="ATPase domain of HSP90 chaperone/DNA topoisomerase II/histidine kinase"/>
    <property type="match status" value="1"/>
</dbReference>
<feature type="modified residue" description="4-aspartylphosphate" evidence="5">
    <location>
        <position position="885"/>
    </location>
</feature>
<keyword evidence="13" id="KW-1185">Reference proteome</keyword>
<feature type="domain" description="Response regulatory" evidence="8">
    <location>
        <begin position="836"/>
        <end position="955"/>
    </location>
</feature>
<dbReference type="PROSITE" id="PS50112">
    <property type="entry name" value="PAS"/>
    <property type="match status" value="1"/>
</dbReference>
<dbReference type="STRING" id="1963862.B4O97_10045"/>
<evidence type="ECO:0000313" key="13">
    <source>
        <dbReference type="Proteomes" id="UP000192343"/>
    </source>
</evidence>
<dbReference type="InterPro" id="IPR000700">
    <property type="entry name" value="PAS-assoc_C"/>
</dbReference>
<dbReference type="SMART" id="SM00448">
    <property type="entry name" value="REC"/>
    <property type="match status" value="1"/>
</dbReference>
<keyword evidence="6" id="KW-0472">Membrane</keyword>
<dbReference type="SMART" id="SM00388">
    <property type="entry name" value="HisKA"/>
    <property type="match status" value="1"/>
</dbReference>
<feature type="transmembrane region" description="Helical" evidence="6">
    <location>
        <begin position="20"/>
        <end position="41"/>
    </location>
</feature>
<proteinExistence type="predicted"/>
<dbReference type="Gene3D" id="3.30.565.10">
    <property type="entry name" value="Histidine kinase-like ATPase, C-terminal domain"/>
    <property type="match status" value="1"/>
</dbReference>
<dbReference type="FunFam" id="3.30.565.10:FF:000010">
    <property type="entry name" value="Sensor histidine kinase RcsC"/>
    <property type="match status" value="1"/>
</dbReference>
<dbReference type="GO" id="GO:0005886">
    <property type="term" value="C:plasma membrane"/>
    <property type="evidence" value="ECO:0007669"/>
    <property type="project" value="UniProtKB-SubCell"/>
</dbReference>
<evidence type="ECO:0000256" key="5">
    <source>
        <dbReference type="PROSITE-ProRule" id="PRU00169"/>
    </source>
</evidence>
<dbReference type="Gene3D" id="3.40.50.2300">
    <property type="match status" value="1"/>
</dbReference>
<dbReference type="InterPro" id="IPR011006">
    <property type="entry name" value="CheY-like_superfamily"/>
</dbReference>
<dbReference type="InterPro" id="IPR003594">
    <property type="entry name" value="HATPase_dom"/>
</dbReference>
<dbReference type="EC" id="2.7.13.3" evidence="2"/>
<keyword evidence="3 5" id="KW-0597">Phosphoprotein</keyword>
<dbReference type="InterPro" id="IPR036641">
    <property type="entry name" value="HPT_dom_sf"/>
</dbReference>
<dbReference type="SUPFAM" id="SSF52172">
    <property type="entry name" value="CheY-like"/>
    <property type="match status" value="1"/>
</dbReference>
<dbReference type="PANTHER" id="PTHR45339">
    <property type="entry name" value="HYBRID SIGNAL TRANSDUCTION HISTIDINE KINASE J"/>
    <property type="match status" value="1"/>
</dbReference>
<name>A0A1Y1RXM1_9SPIO</name>
<dbReference type="PROSITE" id="PS50110">
    <property type="entry name" value="RESPONSE_REGULATORY"/>
    <property type="match status" value="1"/>
</dbReference>
<dbReference type="PRINTS" id="PR00344">
    <property type="entry name" value="BCTRLSENSOR"/>
</dbReference>
<evidence type="ECO:0000256" key="1">
    <source>
        <dbReference type="ARBA" id="ARBA00000085"/>
    </source>
</evidence>
<dbReference type="GO" id="GO:0005524">
    <property type="term" value="F:ATP binding"/>
    <property type="evidence" value="ECO:0007669"/>
    <property type="project" value="UniProtKB-KW"/>
</dbReference>
<evidence type="ECO:0000259" key="9">
    <source>
        <dbReference type="PROSITE" id="PS50112"/>
    </source>
</evidence>
<dbReference type="RefSeq" id="WP_083050522.1">
    <property type="nucleotide sequence ID" value="NZ_MWQY01000010.1"/>
</dbReference>
<accession>A0A1Y1RXM1</accession>
<comment type="caution">
    <text evidence="12">The sequence shown here is derived from an EMBL/GenBank/DDBJ whole genome shotgun (WGS) entry which is preliminary data.</text>
</comment>
<evidence type="ECO:0000259" key="7">
    <source>
        <dbReference type="PROSITE" id="PS50109"/>
    </source>
</evidence>
<dbReference type="PROSITE" id="PS50894">
    <property type="entry name" value="HPT"/>
    <property type="match status" value="1"/>
</dbReference>
<dbReference type="EMBL" id="MWQY01000010">
    <property type="protein sequence ID" value="ORC35069.1"/>
    <property type="molecule type" value="Genomic_DNA"/>
</dbReference>
<organism evidence="12 13">
    <name type="scientific">Marispirochaeta aestuarii</name>
    <dbReference type="NCBI Taxonomy" id="1963862"/>
    <lineage>
        <taxon>Bacteria</taxon>
        <taxon>Pseudomonadati</taxon>
        <taxon>Spirochaetota</taxon>
        <taxon>Spirochaetia</taxon>
        <taxon>Spirochaetales</taxon>
        <taxon>Spirochaetaceae</taxon>
        <taxon>Marispirochaeta</taxon>
    </lineage>
</organism>
<keyword evidence="6" id="KW-0812">Transmembrane</keyword>